<dbReference type="Pfam" id="PF00809">
    <property type="entry name" value="Pterin_bind"/>
    <property type="match status" value="1"/>
</dbReference>
<evidence type="ECO:0000313" key="11">
    <source>
        <dbReference type="EMBL" id="ANO51517.1"/>
    </source>
</evidence>
<dbReference type="SUPFAM" id="SSF51717">
    <property type="entry name" value="Dihydropteroate synthetase-like"/>
    <property type="match status" value="1"/>
</dbReference>
<keyword evidence="7 9" id="KW-0460">Magnesium</keyword>
<evidence type="ECO:0000313" key="12">
    <source>
        <dbReference type="Proteomes" id="UP000092695"/>
    </source>
</evidence>
<sequence>MQLNLGSQTLDLSRPLVMGILNVTADSFSDCGRFLRFDDARRQAMAMVEAGADFIDVGGESTRPGAADVPAEVEIDRVVPVIDAVASETGALISIDTSKAEVMRAAVAAGACLINDVYALRREGALAAASQLPAAVCLMHMQGTPATMQADPVYESLPGDILDFLSERVAACEAAGLARDRLLLDPGFGFGKTDQHNLSILRSLGDFRGLGLPLLVGLSRKRTLGNLTGRQPDERLAAGLAAAVLAVERGAHIVRTHDVAATVDALRVVAATMADS</sequence>
<dbReference type="Gene3D" id="3.20.20.20">
    <property type="entry name" value="Dihydropteroate synthase-like"/>
    <property type="match status" value="1"/>
</dbReference>
<evidence type="ECO:0000256" key="5">
    <source>
        <dbReference type="ARBA" id="ARBA00022679"/>
    </source>
</evidence>
<keyword evidence="8 9" id="KW-0289">Folate biosynthesis</keyword>
<comment type="catalytic activity">
    <reaction evidence="1">
        <text>(7,8-dihydropterin-6-yl)methyl diphosphate + 4-aminobenzoate = 7,8-dihydropteroate + diphosphate</text>
        <dbReference type="Rhea" id="RHEA:19949"/>
        <dbReference type="ChEBI" id="CHEBI:17836"/>
        <dbReference type="ChEBI" id="CHEBI:17839"/>
        <dbReference type="ChEBI" id="CHEBI:33019"/>
        <dbReference type="ChEBI" id="CHEBI:72950"/>
        <dbReference type="EC" id="2.5.1.15"/>
    </reaction>
</comment>
<comment type="cofactor">
    <cofactor evidence="2 9">
        <name>Mg(2+)</name>
        <dbReference type="ChEBI" id="CHEBI:18420"/>
    </cofactor>
</comment>
<dbReference type="NCBIfam" id="TIGR01496">
    <property type="entry name" value="DHPS"/>
    <property type="match status" value="1"/>
</dbReference>
<dbReference type="KEGG" id="woc:BA177_10150"/>
<dbReference type="InterPro" id="IPR006390">
    <property type="entry name" value="DHP_synth_dom"/>
</dbReference>
<dbReference type="EC" id="2.5.1.15" evidence="4 9"/>
<comment type="similarity">
    <text evidence="9">Belongs to the DHPS family.</text>
</comment>
<dbReference type="InterPro" id="IPR011005">
    <property type="entry name" value="Dihydropteroate_synth-like_sf"/>
</dbReference>
<dbReference type="CDD" id="cd00739">
    <property type="entry name" value="DHPS"/>
    <property type="match status" value="1"/>
</dbReference>
<dbReference type="UniPathway" id="UPA00077">
    <property type="reaction ID" value="UER00156"/>
</dbReference>
<dbReference type="STRING" id="1548547.BA177_10150"/>
<evidence type="ECO:0000256" key="8">
    <source>
        <dbReference type="ARBA" id="ARBA00022909"/>
    </source>
</evidence>
<dbReference type="RefSeq" id="WP_068615930.1">
    <property type="nucleotide sequence ID" value="NZ_CP016268.1"/>
</dbReference>
<proteinExistence type="inferred from homology"/>
<dbReference type="PANTHER" id="PTHR20941">
    <property type="entry name" value="FOLATE SYNTHESIS PROTEINS"/>
    <property type="match status" value="1"/>
</dbReference>
<gene>
    <name evidence="11" type="ORF">BA177_10150</name>
</gene>
<dbReference type="GO" id="GO:0005829">
    <property type="term" value="C:cytosol"/>
    <property type="evidence" value="ECO:0007669"/>
    <property type="project" value="TreeGrafter"/>
</dbReference>
<dbReference type="AlphaFoldDB" id="A0A193LG79"/>
<evidence type="ECO:0000259" key="10">
    <source>
        <dbReference type="PROSITE" id="PS50972"/>
    </source>
</evidence>
<dbReference type="GO" id="GO:0004156">
    <property type="term" value="F:dihydropteroate synthase activity"/>
    <property type="evidence" value="ECO:0007669"/>
    <property type="project" value="UniProtKB-EC"/>
</dbReference>
<reference evidence="11 12" key="1">
    <citation type="submission" date="2016-06" db="EMBL/GenBank/DDBJ databases">
        <title>Complete genome sequence of a deep-branching marine Gamma Proteobacterium Woeseia oceani type strain XK5.</title>
        <authorList>
            <person name="Mu D."/>
            <person name="Du Z."/>
        </authorList>
    </citation>
    <scope>NUCLEOTIDE SEQUENCE [LARGE SCALE GENOMIC DNA]</scope>
    <source>
        <strain evidence="11 12">XK5</strain>
    </source>
</reference>
<evidence type="ECO:0000256" key="4">
    <source>
        <dbReference type="ARBA" id="ARBA00012458"/>
    </source>
</evidence>
<dbReference type="EMBL" id="CP016268">
    <property type="protein sequence ID" value="ANO51517.1"/>
    <property type="molecule type" value="Genomic_DNA"/>
</dbReference>
<evidence type="ECO:0000256" key="7">
    <source>
        <dbReference type="ARBA" id="ARBA00022842"/>
    </source>
</evidence>
<dbReference type="GO" id="GO:0046872">
    <property type="term" value="F:metal ion binding"/>
    <property type="evidence" value="ECO:0007669"/>
    <property type="project" value="UniProtKB-KW"/>
</dbReference>
<protein>
    <recommendedName>
        <fullName evidence="4 9">Dihydropteroate synthase</fullName>
        <shortName evidence="9">DHPS</shortName>
        <ecNumber evidence="4 9">2.5.1.15</ecNumber>
    </recommendedName>
    <alternativeName>
        <fullName evidence="9">Dihydropteroate pyrophosphorylase</fullName>
    </alternativeName>
</protein>
<dbReference type="InterPro" id="IPR045031">
    <property type="entry name" value="DHP_synth-like"/>
</dbReference>
<comment type="function">
    <text evidence="9">Catalyzes the condensation of para-aminobenzoate (pABA) with 6-hydroxymethyl-7,8-dihydropterin diphosphate (DHPt-PP) to form 7,8-dihydropteroate (H2Pte), the immediate precursor of folate derivatives.</text>
</comment>
<dbReference type="OrthoDB" id="9811744at2"/>
<organism evidence="11 12">
    <name type="scientific">Woeseia oceani</name>
    <dbReference type="NCBI Taxonomy" id="1548547"/>
    <lineage>
        <taxon>Bacteria</taxon>
        <taxon>Pseudomonadati</taxon>
        <taxon>Pseudomonadota</taxon>
        <taxon>Gammaproteobacteria</taxon>
        <taxon>Woeseiales</taxon>
        <taxon>Woeseiaceae</taxon>
        <taxon>Woeseia</taxon>
    </lineage>
</organism>
<feature type="domain" description="Pterin-binding" evidence="10">
    <location>
        <begin position="15"/>
        <end position="267"/>
    </location>
</feature>
<dbReference type="GO" id="GO:0046654">
    <property type="term" value="P:tetrahydrofolate biosynthetic process"/>
    <property type="evidence" value="ECO:0007669"/>
    <property type="project" value="UniProtKB-UniPathway"/>
</dbReference>
<evidence type="ECO:0000256" key="6">
    <source>
        <dbReference type="ARBA" id="ARBA00022723"/>
    </source>
</evidence>
<dbReference type="PANTHER" id="PTHR20941:SF1">
    <property type="entry name" value="FOLIC ACID SYNTHESIS PROTEIN FOL1"/>
    <property type="match status" value="1"/>
</dbReference>
<evidence type="ECO:0000256" key="2">
    <source>
        <dbReference type="ARBA" id="ARBA00001946"/>
    </source>
</evidence>
<keyword evidence="6 9" id="KW-0479">Metal-binding</keyword>
<name>A0A193LG79_9GAMM</name>
<dbReference type="PROSITE" id="PS00792">
    <property type="entry name" value="DHPS_1"/>
    <property type="match status" value="1"/>
</dbReference>
<evidence type="ECO:0000256" key="3">
    <source>
        <dbReference type="ARBA" id="ARBA00004763"/>
    </source>
</evidence>
<accession>A0A193LG79</accession>
<dbReference type="GO" id="GO:0046656">
    <property type="term" value="P:folic acid biosynthetic process"/>
    <property type="evidence" value="ECO:0007669"/>
    <property type="project" value="UniProtKB-KW"/>
</dbReference>
<dbReference type="InterPro" id="IPR000489">
    <property type="entry name" value="Pterin-binding_dom"/>
</dbReference>
<evidence type="ECO:0000256" key="1">
    <source>
        <dbReference type="ARBA" id="ARBA00000012"/>
    </source>
</evidence>
<comment type="pathway">
    <text evidence="3 9">Cofactor biosynthesis; tetrahydrofolate biosynthesis; 7,8-dihydrofolate from 2-amino-4-hydroxy-6-hydroxymethyl-7,8-dihydropteridine diphosphate and 4-aminobenzoate: step 1/2.</text>
</comment>
<keyword evidence="5 9" id="KW-0808">Transferase</keyword>
<dbReference type="Proteomes" id="UP000092695">
    <property type="component" value="Chromosome"/>
</dbReference>
<keyword evidence="12" id="KW-1185">Reference proteome</keyword>
<dbReference type="PROSITE" id="PS50972">
    <property type="entry name" value="PTERIN_BINDING"/>
    <property type="match status" value="1"/>
</dbReference>
<evidence type="ECO:0000256" key="9">
    <source>
        <dbReference type="RuleBase" id="RU361205"/>
    </source>
</evidence>